<keyword evidence="7" id="KW-1185">Reference proteome</keyword>
<reference evidence="6 7" key="1">
    <citation type="submission" date="2017-05" db="EMBL/GenBank/DDBJ databases">
        <title>Draft genome sequence of Elsinoe australis.</title>
        <authorList>
            <person name="Cheng Q."/>
        </authorList>
    </citation>
    <scope>NUCLEOTIDE SEQUENCE [LARGE SCALE GENOMIC DNA]</scope>
    <source>
        <strain evidence="6 7">NL1</strain>
    </source>
</reference>
<evidence type="ECO:0000256" key="1">
    <source>
        <dbReference type="ARBA" id="ARBA00004123"/>
    </source>
</evidence>
<evidence type="ECO:0000256" key="2">
    <source>
        <dbReference type="ARBA" id="ARBA00004496"/>
    </source>
</evidence>
<dbReference type="PANTHER" id="PTHR31250">
    <property type="entry name" value="IQ DOMAIN-CONTAINING PROTEIN IQM3"/>
    <property type="match status" value="1"/>
</dbReference>
<dbReference type="InterPro" id="IPR044159">
    <property type="entry name" value="IQM"/>
</dbReference>
<feature type="compositionally biased region" description="Basic and acidic residues" evidence="5">
    <location>
        <begin position="101"/>
        <end position="119"/>
    </location>
</feature>
<organism evidence="6 7">
    <name type="scientific">Elsinoe australis</name>
    <dbReference type="NCBI Taxonomy" id="40998"/>
    <lineage>
        <taxon>Eukaryota</taxon>
        <taxon>Fungi</taxon>
        <taxon>Dikarya</taxon>
        <taxon>Ascomycota</taxon>
        <taxon>Pezizomycotina</taxon>
        <taxon>Dothideomycetes</taxon>
        <taxon>Dothideomycetidae</taxon>
        <taxon>Myriangiales</taxon>
        <taxon>Elsinoaceae</taxon>
        <taxon>Elsinoe</taxon>
    </lineage>
</organism>
<feature type="compositionally biased region" description="Low complexity" evidence="5">
    <location>
        <begin position="123"/>
        <end position="146"/>
    </location>
</feature>
<dbReference type="GO" id="GO:0005634">
    <property type="term" value="C:nucleus"/>
    <property type="evidence" value="ECO:0007669"/>
    <property type="project" value="UniProtKB-SubCell"/>
</dbReference>
<evidence type="ECO:0000313" key="7">
    <source>
        <dbReference type="Proteomes" id="UP000243723"/>
    </source>
</evidence>
<evidence type="ECO:0000256" key="4">
    <source>
        <dbReference type="ARBA" id="ARBA00023242"/>
    </source>
</evidence>
<dbReference type="GO" id="GO:0005737">
    <property type="term" value="C:cytoplasm"/>
    <property type="evidence" value="ECO:0007669"/>
    <property type="project" value="UniProtKB-SubCell"/>
</dbReference>
<accession>A0A2P8AK30</accession>
<feature type="compositionally biased region" description="Basic and acidic residues" evidence="5">
    <location>
        <begin position="473"/>
        <end position="517"/>
    </location>
</feature>
<gene>
    <name evidence="6" type="ORF">B9Z65_947</name>
</gene>
<comment type="subcellular location">
    <subcellularLocation>
        <location evidence="2">Cytoplasm</location>
    </subcellularLocation>
    <subcellularLocation>
        <location evidence="1">Nucleus</location>
    </subcellularLocation>
</comment>
<dbReference type="PROSITE" id="PS50096">
    <property type="entry name" value="IQ"/>
    <property type="match status" value="1"/>
</dbReference>
<evidence type="ECO:0000313" key="6">
    <source>
        <dbReference type="EMBL" id="PSK60797.1"/>
    </source>
</evidence>
<dbReference type="OrthoDB" id="7344096at2759"/>
<proteinExistence type="predicted"/>
<feature type="compositionally biased region" description="Acidic residues" evidence="5">
    <location>
        <begin position="305"/>
        <end position="314"/>
    </location>
</feature>
<feature type="compositionally biased region" description="Basic and acidic residues" evidence="5">
    <location>
        <begin position="526"/>
        <end position="546"/>
    </location>
</feature>
<name>A0A2P8AK30_9PEZI</name>
<feature type="region of interest" description="Disordered" evidence="5">
    <location>
        <begin position="28"/>
        <end position="171"/>
    </location>
</feature>
<dbReference type="Proteomes" id="UP000243723">
    <property type="component" value="Unassembled WGS sequence"/>
</dbReference>
<keyword evidence="4" id="KW-0539">Nucleus</keyword>
<dbReference type="STRING" id="40998.A0A2P8AK30"/>
<sequence length="546" mass="62261">MADHLSVPPADKLREIAARQDAAEREILARRKAAQKDARSGDQDEEKHSRDAAAQVIQRNYRGYRERRELKGHGLSPSVRWTEAVKAAQYKNTTTPRARKKSTEGSDGVGEKEAQDSQRRSSARNAWRRAGAVAQQAASDDTSSSSDGERDLSEGELARHRERKKRRKTERETYAKTMGLEYFLEMVDQKHRYGSSLRAYHRVWQEAETKENFFYWLDYGEGKDVELEDRPRERLEREQIRYLSREERGRYLVRIGKDGLFRWAKNGEVITTSPEWRDSVEGIVPVGDKTPTWNEAKEGKTEASSAEEDSDDESLSGLSTGSQEDDSRYVNQEFRDAKGLSKLKHINTSALMNSLLRKTTKKNTWIFVADTSFRVYLGIKQSGAFQHSSFLHGARVSAAGLIRIKRGQLRRLDPLSGHYAPPAENFRGFVHSLKEAGADMSRVSISRSYAVLLGLESYVGAKKRLKIGEQKVKDMVHPEQKKKREEGQMDKSKSAEMERKVIEEQKQQESGHMEGIHHMVSRKLHLGREDSALVHNDNKTEGKGKE</sequence>
<feature type="region of interest" description="Disordered" evidence="5">
    <location>
        <begin position="473"/>
        <end position="546"/>
    </location>
</feature>
<keyword evidence="3" id="KW-0963">Cytoplasm</keyword>
<feature type="region of interest" description="Disordered" evidence="5">
    <location>
        <begin position="281"/>
        <end position="329"/>
    </location>
</feature>
<dbReference type="PANTHER" id="PTHR31250:SF27">
    <property type="entry name" value="IQ DOMAIN-CONTAINING PROTEIN IQM5"/>
    <property type="match status" value="1"/>
</dbReference>
<evidence type="ECO:0000256" key="5">
    <source>
        <dbReference type="SAM" id="MobiDB-lite"/>
    </source>
</evidence>
<dbReference type="AlphaFoldDB" id="A0A2P8AK30"/>
<protein>
    <submittedName>
        <fullName evidence="6">IQ domain-containing protein IQM5</fullName>
    </submittedName>
</protein>
<feature type="compositionally biased region" description="Basic and acidic residues" evidence="5">
    <location>
        <begin position="63"/>
        <end position="72"/>
    </location>
</feature>
<evidence type="ECO:0000256" key="3">
    <source>
        <dbReference type="ARBA" id="ARBA00022490"/>
    </source>
</evidence>
<feature type="compositionally biased region" description="Basic and acidic residues" evidence="5">
    <location>
        <begin position="147"/>
        <end position="159"/>
    </location>
</feature>
<comment type="caution">
    <text evidence="6">The sequence shown here is derived from an EMBL/GenBank/DDBJ whole genome shotgun (WGS) entry which is preliminary data.</text>
</comment>
<feature type="compositionally biased region" description="Basic and acidic residues" evidence="5">
    <location>
        <begin position="28"/>
        <end position="51"/>
    </location>
</feature>
<dbReference type="EMBL" id="NHZQ01000003">
    <property type="protein sequence ID" value="PSK60797.1"/>
    <property type="molecule type" value="Genomic_DNA"/>
</dbReference>